<feature type="compositionally biased region" description="Basic and acidic residues" evidence="1">
    <location>
        <begin position="53"/>
        <end position="71"/>
    </location>
</feature>
<gene>
    <name evidence="2" type="ORF">GCM10022242_17700</name>
</gene>
<comment type="caution">
    <text evidence="2">The sequence shown here is derived from an EMBL/GenBank/DDBJ whole genome shotgun (WGS) entry which is preliminary data.</text>
</comment>
<proteinExistence type="predicted"/>
<evidence type="ECO:0000313" key="2">
    <source>
        <dbReference type="EMBL" id="GAA3816056.1"/>
    </source>
</evidence>
<dbReference type="EMBL" id="BAABAH010000004">
    <property type="protein sequence ID" value="GAA3816056.1"/>
    <property type="molecule type" value="Genomic_DNA"/>
</dbReference>
<sequence length="71" mass="7244">MRVSPVGVSPAGSPATDGVRLAGTYVSLFGRWDSPAAPVSQAVEGPGDNLGRGVEERPAPGDEAVHARFVD</sequence>
<evidence type="ECO:0000256" key="1">
    <source>
        <dbReference type="SAM" id="MobiDB-lite"/>
    </source>
</evidence>
<keyword evidence="3" id="KW-1185">Reference proteome</keyword>
<reference evidence="3" key="1">
    <citation type="journal article" date="2019" name="Int. J. Syst. Evol. Microbiol.">
        <title>The Global Catalogue of Microorganisms (GCM) 10K type strain sequencing project: providing services to taxonomists for standard genome sequencing and annotation.</title>
        <authorList>
            <consortium name="The Broad Institute Genomics Platform"/>
            <consortium name="The Broad Institute Genome Sequencing Center for Infectious Disease"/>
            <person name="Wu L."/>
            <person name="Ma J."/>
        </authorList>
    </citation>
    <scope>NUCLEOTIDE SEQUENCE [LARGE SCALE GENOMIC DNA]</scope>
    <source>
        <strain evidence="3">JCM 16953</strain>
    </source>
</reference>
<dbReference type="Proteomes" id="UP001501821">
    <property type="component" value="Unassembled WGS sequence"/>
</dbReference>
<name>A0ABP7IE60_9ACTN</name>
<feature type="region of interest" description="Disordered" evidence="1">
    <location>
        <begin position="36"/>
        <end position="71"/>
    </location>
</feature>
<organism evidence="2 3">
    <name type="scientific">Nocardioides panacisoli</name>
    <dbReference type="NCBI Taxonomy" id="627624"/>
    <lineage>
        <taxon>Bacteria</taxon>
        <taxon>Bacillati</taxon>
        <taxon>Actinomycetota</taxon>
        <taxon>Actinomycetes</taxon>
        <taxon>Propionibacteriales</taxon>
        <taxon>Nocardioidaceae</taxon>
        <taxon>Nocardioides</taxon>
    </lineage>
</organism>
<accession>A0ABP7IE60</accession>
<protein>
    <submittedName>
        <fullName evidence="2">Uncharacterized protein</fullName>
    </submittedName>
</protein>
<evidence type="ECO:0000313" key="3">
    <source>
        <dbReference type="Proteomes" id="UP001501821"/>
    </source>
</evidence>